<keyword evidence="8" id="KW-0482">Metalloprotease</keyword>
<evidence type="ECO:0000256" key="8">
    <source>
        <dbReference type="ARBA" id="ARBA00023049"/>
    </source>
</evidence>
<comment type="similarity">
    <text evidence="2">Belongs to the peptidase M67C family.</text>
</comment>
<evidence type="ECO:0000256" key="2">
    <source>
        <dbReference type="ARBA" id="ARBA00010981"/>
    </source>
</evidence>
<dbReference type="InterPro" id="IPR044098">
    <property type="entry name" value="STAMBP/STALP-like_MPN"/>
</dbReference>
<evidence type="ECO:0000313" key="11">
    <source>
        <dbReference type="Proteomes" id="UP000504603"/>
    </source>
</evidence>
<dbReference type="Gene3D" id="1.20.58.80">
    <property type="entry name" value="Phosphotransferase system, lactose/cellobiose-type IIA subunit"/>
    <property type="match status" value="1"/>
</dbReference>
<protein>
    <submittedName>
        <fullName evidence="12">AMSH-like ubiquitin thioesterase 1</fullName>
    </submittedName>
</protein>
<evidence type="ECO:0000256" key="1">
    <source>
        <dbReference type="ARBA" id="ARBA00001947"/>
    </source>
</evidence>
<dbReference type="PANTHER" id="PTHR12947">
    <property type="entry name" value="AMSH-LIKE PROTEASE"/>
    <property type="match status" value="1"/>
</dbReference>
<dbReference type="Proteomes" id="UP000504603">
    <property type="component" value="Unplaced"/>
</dbReference>
<evidence type="ECO:0000256" key="3">
    <source>
        <dbReference type="ARBA" id="ARBA00022670"/>
    </source>
</evidence>
<dbReference type="CDD" id="cd08066">
    <property type="entry name" value="MPN_AMSH_like"/>
    <property type="match status" value="1"/>
</dbReference>
<keyword evidence="6" id="KW-0378">Hydrolase</keyword>
<dbReference type="Pfam" id="PF08969">
    <property type="entry name" value="USP8_dimer"/>
    <property type="match status" value="1"/>
</dbReference>
<name>A0A6J1CA83_MOMCH</name>
<feature type="domain" description="MPN" evidence="10">
    <location>
        <begin position="329"/>
        <end position="459"/>
    </location>
</feature>
<dbReference type="OrthoDB" id="3640at2759"/>
<evidence type="ECO:0000259" key="10">
    <source>
        <dbReference type="PROSITE" id="PS50249"/>
    </source>
</evidence>
<dbReference type="InterPro" id="IPR000555">
    <property type="entry name" value="JAMM/MPN+_dom"/>
</dbReference>
<dbReference type="InterPro" id="IPR037518">
    <property type="entry name" value="MPN"/>
</dbReference>
<sequence length="503" mass="56899">MRSSSERINIAASTRRLDVDNRFPLRYYYRVADNILKQADIFRAEKNIIDLYVMLMRFSSLVTETIPRHREHGTTPKYQKNYFRKRLLNALSELEELKPAVQRKVDEINGKQKHQVNGRGNQHHNGSRSLEWDSGGKQWLTYNGTAKDGRSAAREIARQGSGPQQFSYSRPIHIPLPKEETLSRHSILGPNGLHGQWQPPIVDKGVQYPRILDLSPIEIPSLQQSKETKLTIEKDLGNVEKERSDTDSICTQNEDPQIHNAMERGSLISFEKVEMHAPIEIVRQPSPPPVLAEVQDLIPAMSPQVPEVECARGISLSDGFVHPEASMQLHISTTMMDGFMRLAKSNTAKNLETCGVLAGSLKNRKFYVTALIVPKQESTSDTCQTTNEEEIFEVQDKRSLFPLGWIHTHPSQSCFMSSVDVHTHYSYQVMLPEAVAIVMAPKDSARTHGIFRLTTPGGMSVIRQCQQRGFHPHGQPPDGGPIYKTCTDVYMDPNLKFDVIDLR</sequence>
<keyword evidence="4" id="KW-0479">Metal-binding</keyword>
<evidence type="ECO:0000313" key="12">
    <source>
        <dbReference type="RefSeq" id="XP_022137393.1"/>
    </source>
</evidence>
<evidence type="ECO:0000256" key="9">
    <source>
        <dbReference type="SAM" id="MobiDB-lite"/>
    </source>
</evidence>
<dbReference type="SUPFAM" id="SSF102712">
    <property type="entry name" value="JAB1/MPN domain"/>
    <property type="match status" value="1"/>
</dbReference>
<keyword evidence="5" id="KW-0833">Ubl conjugation pathway</keyword>
<gene>
    <name evidence="12" type="primary">LOC111008855</name>
</gene>
<dbReference type="Pfam" id="PF01398">
    <property type="entry name" value="JAB"/>
    <property type="match status" value="1"/>
</dbReference>
<dbReference type="PROSITE" id="PS50249">
    <property type="entry name" value="MPN"/>
    <property type="match status" value="1"/>
</dbReference>
<reference evidence="12" key="1">
    <citation type="submission" date="2025-08" db="UniProtKB">
        <authorList>
            <consortium name="RefSeq"/>
        </authorList>
    </citation>
    <scope>IDENTIFICATION</scope>
    <source>
        <strain evidence="12">OHB3-1</strain>
    </source>
</reference>
<dbReference type="AlphaFoldDB" id="A0A6J1CA83"/>
<proteinExistence type="inferred from homology"/>
<dbReference type="GO" id="GO:0016020">
    <property type="term" value="C:membrane"/>
    <property type="evidence" value="ECO:0007669"/>
    <property type="project" value="TreeGrafter"/>
</dbReference>
<dbReference type="GO" id="GO:0070536">
    <property type="term" value="P:protein K63-linked deubiquitination"/>
    <property type="evidence" value="ECO:0007669"/>
    <property type="project" value="InterPro"/>
</dbReference>
<dbReference type="GO" id="GO:0006508">
    <property type="term" value="P:proteolysis"/>
    <property type="evidence" value="ECO:0007669"/>
    <property type="project" value="UniProtKB-KW"/>
</dbReference>
<dbReference type="Gene3D" id="3.40.140.10">
    <property type="entry name" value="Cytidine Deaminase, domain 2"/>
    <property type="match status" value="1"/>
</dbReference>
<evidence type="ECO:0000256" key="5">
    <source>
        <dbReference type="ARBA" id="ARBA00022786"/>
    </source>
</evidence>
<evidence type="ECO:0000256" key="7">
    <source>
        <dbReference type="ARBA" id="ARBA00022833"/>
    </source>
</evidence>
<keyword evidence="7" id="KW-0862">Zinc</keyword>
<dbReference type="GO" id="GO:0005768">
    <property type="term" value="C:endosome"/>
    <property type="evidence" value="ECO:0007669"/>
    <property type="project" value="TreeGrafter"/>
</dbReference>
<keyword evidence="3" id="KW-0645">Protease</keyword>
<dbReference type="GO" id="GO:0140492">
    <property type="term" value="F:metal-dependent deubiquitinase activity"/>
    <property type="evidence" value="ECO:0007669"/>
    <property type="project" value="InterPro"/>
</dbReference>
<comment type="cofactor">
    <cofactor evidence="1">
        <name>Zn(2+)</name>
        <dbReference type="ChEBI" id="CHEBI:29105"/>
    </cofactor>
</comment>
<keyword evidence="11" id="KW-1185">Reference proteome</keyword>
<dbReference type="PANTHER" id="PTHR12947:SF19">
    <property type="entry name" value="AMSH-LIKE UBIQUITIN THIOESTERASE 1"/>
    <property type="match status" value="1"/>
</dbReference>
<organism evidence="11 12">
    <name type="scientific">Momordica charantia</name>
    <name type="common">Bitter gourd</name>
    <name type="synonym">Balsam pear</name>
    <dbReference type="NCBI Taxonomy" id="3673"/>
    <lineage>
        <taxon>Eukaryota</taxon>
        <taxon>Viridiplantae</taxon>
        <taxon>Streptophyta</taxon>
        <taxon>Embryophyta</taxon>
        <taxon>Tracheophyta</taxon>
        <taxon>Spermatophyta</taxon>
        <taxon>Magnoliopsida</taxon>
        <taxon>eudicotyledons</taxon>
        <taxon>Gunneridae</taxon>
        <taxon>Pentapetalae</taxon>
        <taxon>rosids</taxon>
        <taxon>fabids</taxon>
        <taxon>Cucurbitales</taxon>
        <taxon>Cucurbitaceae</taxon>
        <taxon>Momordiceae</taxon>
        <taxon>Momordica</taxon>
    </lineage>
</organism>
<dbReference type="FunFam" id="3.40.140.10:FF:000024">
    <property type="entry name" value="AMSH-like ubiquitin thioesterase 3"/>
    <property type="match status" value="1"/>
</dbReference>
<dbReference type="KEGG" id="mcha:111008855"/>
<evidence type="ECO:0000256" key="6">
    <source>
        <dbReference type="ARBA" id="ARBA00022801"/>
    </source>
</evidence>
<feature type="region of interest" description="Disordered" evidence="9">
    <location>
        <begin position="109"/>
        <end position="131"/>
    </location>
</feature>
<accession>A0A6J1CA83</accession>
<dbReference type="GO" id="GO:0061578">
    <property type="term" value="F:K63-linked deubiquitinase activity"/>
    <property type="evidence" value="ECO:0007669"/>
    <property type="project" value="InterPro"/>
</dbReference>
<feature type="compositionally biased region" description="Basic residues" evidence="9">
    <location>
        <begin position="111"/>
        <end position="126"/>
    </location>
</feature>
<dbReference type="InterPro" id="IPR015063">
    <property type="entry name" value="USP8_dimer"/>
</dbReference>
<evidence type="ECO:0000256" key="4">
    <source>
        <dbReference type="ARBA" id="ARBA00022723"/>
    </source>
</evidence>
<dbReference type="GeneID" id="111008855"/>
<dbReference type="RefSeq" id="XP_022137393.1">
    <property type="nucleotide sequence ID" value="XM_022281701.1"/>
</dbReference>
<dbReference type="GO" id="GO:0071108">
    <property type="term" value="P:protein K48-linked deubiquitination"/>
    <property type="evidence" value="ECO:0007669"/>
    <property type="project" value="TreeGrafter"/>
</dbReference>
<dbReference type="GO" id="GO:0046872">
    <property type="term" value="F:metal ion binding"/>
    <property type="evidence" value="ECO:0007669"/>
    <property type="project" value="UniProtKB-KW"/>
</dbReference>
<dbReference type="SMART" id="SM00232">
    <property type="entry name" value="JAB_MPN"/>
    <property type="match status" value="1"/>
</dbReference>